<protein>
    <submittedName>
        <fullName evidence="11">Preprotein translocase, YajC subunit</fullName>
    </submittedName>
</protein>
<feature type="region of interest" description="Disordered" evidence="10">
    <location>
        <begin position="88"/>
        <end position="121"/>
    </location>
</feature>
<evidence type="ECO:0000256" key="9">
    <source>
        <dbReference type="ARBA" id="ARBA00023136"/>
    </source>
</evidence>
<dbReference type="HOGENOM" id="CLU_116157_4_2_11"/>
<comment type="similarity">
    <text evidence="2">Belongs to the YajC family.</text>
</comment>
<keyword evidence="4" id="KW-1003">Cell membrane</keyword>
<evidence type="ECO:0000313" key="11">
    <source>
        <dbReference type="EMBL" id="ADH92550.1"/>
    </source>
</evidence>
<keyword evidence="8" id="KW-0811">Translocation</keyword>
<dbReference type="RefSeq" id="WP_013170046.1">
    <property type="nucleotide sequence ID" value="NC_014218.1"/>
</dbReference>
<evidence type="ECO:0000256" key="1">
    <source>
        <dbReference type="ARBA" id="ARBA00004162"/>
    </source>
</evidence>
<gene>
    <name evidence="11" type="ordered locus">Arch_0824</name>
</gene>
<dbReference type="NCBIfam" id="TIGR00739">
    <property type="entry name" value="yajC"/>
    <property type="match status" value="1"/>
</dbReference>
<keyword evidence="12" id="KW-1185">Reference proteome</keyword>
<name>D7BNQ1_ARCHD</name>
<dbReference type="EMBL" id="CP002045">
    <property type="protein sequence ID" value="ADH92550.1"/>
    <property type="molecule type" value="Genomic_DNA"/>
</dbReference>
<accession>D7BNQ1</accession>
<evidence type="ECO:0000256" key="10">
    <source>
        <dbReference type="SAM" id="MobiDB-lite"/>
    </source>
</evidence>
<dbReference type="eggNOG" id="COG1862">
    <property type="taxonomic scope" value="Bacteria"/>
</dbReference>
<keyword evidence="5" id="KW-0812">Transmembrane</keyword>
<dbReference type="STRING" id="644284.Arch_0824"/>
<evidence type="ECO:0000256" key="3">
    <source>
        <dbReference type="ARBA" id="ARBA00022448"/>
    </source>
</evidence>
<dbReference type="InterPro" id="IPR003849">
    <property type="entry name" value="Preprotein_translocase_YajC"/>
</dbReference>
<evidence type="ECO:0000256" key="6">
    <source>
        <dbReference type="ARBA" id="ARBA00022927"/>
    </source>
</evidence>
<dbReference type="SMART" id="SM01323">
    <property type="entry name" value="YajC"/>
    <property type="match status" value="1"/>
</dbReference>
<organism evidence="11 12">
    <name type="scientific">Arcanobacterium haemolyticum (strain ATCC 9345 / DSM 20595 / CCM 5947 / CCUG 17215 / LMG 16163 / NBRC 15585 / NCTC 8452 / 11018)</name>
    <dbReference type="NCBI Taxonomy" id="644284"/>
    <lineage>
        <taxon>Bacteria</taxon>
        <taxon>Bacillati</taxon>
        <taxon>Actinomycetota</taxon>
        <taxon>Actinomycetes</taxon>
        <taxon>Actinomycetales</taxon>
        <taxon>Actinomycetaceae</taxon>
        <taxon>Arcanobacterium</taxon>
    </lineage>
</organism>
<keyword evidence="7" id="KW-1133">Transmembrane helix</keyword>
<evidence type="ECO:0000256" key="5">
    <source>
        <dbReference type="ARBA" id="ARBA00022692"/>
    </source>
</evidence>
<dbReference type="Pfam" id="PF02699">
    <property type="entry name" value="YajC"/>
    <property type="match status" value="1"/>
</dbReference>
<keyword evidence="3" id="KW-0813">Transport</keyword>
<keyword evidence="6" id="KW-0653">Protein transport</keyword>
<evidence type="ECO:0000256" key="8">
    <source>
        <dbReference type="ARBA" id="ARBA00023010"/>
    </source>
</evidence>
<proteinExistence type="inferred from homology"/>
<dbReference type="OrthoDB" id="3267178at2"/>
<dbReference type="PANTHER" id="PTHR33909:SF1">
    <property type="entry name" value="SEC TRANSLOCON ACCESSORY COMPLEX SUBUNIT YAJC"/>
    <property type="match status" value="1"/>
</dbReference>
<feature type="compositionally biased region" description="Polar residues" evidence="10">
    <location>
        <begin position="105"/>
        <end position="121"/>
    </location>
</feature>
<evidence type="ECO:0000256" key="2">
    <source>
        <dbReference type="ARBA" id="ARBA00006742"/>
    </source>
</evidence>
<dbReference type="Proteomes" id="UP000000376">
    <property type="component" value="Chromosome"/>
</dbReference>
<evidence type="ECO:0000313" key="12">
    <source>
        <dbReference type="Proteomes" id="UP000000376"/>
    </source>
</evidence>
<evidence type="ECO:0000256" key="4">
    <source>
        <dbReference type="ARBA" id="ARBA00022475"/>
    </source>
</evidence>
<sequence>MEFIIPLLFVVIFIFFMNATARKTQRQQNERREEAIVVGNNVVTTSGFFGRIVDIDGDAITLESPSGDETVWLRSAIMSQMDIPLATVDEDESYNADEEEEVASPLTSDSTSSDNQGSAWK</sequence>
<dbReference type="GO" id="GO:0015031">
    <property type="term" value="P:protein transport"/>
    <property type="evidence" value="ECO:0007669"/>
    <property type="project" value="UniProtKB-KW"/>
</dbReference>
<dbReference type="KEGG" id="ahe:Arch_0824"/>
<evidence type="ECO:0000256" key="7">
    <source>
        <dbReference type="ARBA" id="ARBA00022989"/>
    </source>
</evidence>
<dbReference type="GO" id="GO:0005886">
    <property type="term" value="C:plasma membrane"/>
    <property type="evidence" value="ECO:0007669"/>
    <property type="project" value="UniProtKB-SubCell"/>
</dbReference>
<feature type="compositionally biased region" description="Acidic residues" evidence="10">
    <location>
        <begin position="88"/>
        <end position="102"/>
    </location>
</feature>
<reference evidence="11 12" key="1">
    <citation type="journal article" date="2010" name="Stand. Genomic Sci.">
        <title>Complete genome sequence of Arcanobacterium haemolyticum type strain (11018).</title>
        <authorList>
            <person name="Yasawong M."/>
            <person name="Teshima H."/>
            <person name="Lapidus A."/>
            <person name="Nolan M."/>
            <person name="Lucas S."/>
            <person name="Glavina Del Rio T."/>
            <person name="Tice H."/>
            <person name="Cheng J."/>
            <person name="Bruce D."/>
            <person name="Detter C."/>
            <person name="Tapia R."/>
            <person name="Han C."/>
            <person name="Goodwin L."/>
            <person name="Pitluck S."/>
            <person name="Liolios K."/>
            <person name="Ivanova N."/>
            <person name="Mavromatis K."/>
            <person name="Mikhailova N."/>
            <person name="Pati A."/>
            <person name="Chen A."/>
            <person name="Palaniappan K."/>
            <person name="Land M."/>
            <person name="Hauser L."/>
            <person name="Chang Y."/>
            <person name="Jeffries C."/>
            <person name="Rohde M."/>
            <person name="Sikorski J."/>
            <person name="Pukall R."/>
            <person name="Goker M."/>
            <person name="Woyke T."/>
            <person name="Bristow J."/>
            <person name="Eisen J."/>
            <person name="Markowitz V."/>
            <person name="Hugenholtz P."/>
            <person name="Kyrpides N."/>
            <person name="Klenk H."/>
        </authorList>
    </citation>
    <scope>NUCLEOTIDE SEQUENCE [LARGE SCALE GENOMIC DNA]</scope>
    <source>
        <strain evidence="12">ATCC 9345 / DSM 20595 / CCUG 17215 / LMG 16163 / NBRC 15585 / NCTC 8452 / 11018</strain>
    </source>
</reference>
<comment type="subcellular location">
    <subcellularLocation>
        <location evidence="1">Cell membrane</location>
        <topology evidence="1">Single-pass membrane protein</topology>
    </subcellularLocation>
</comment>
<dbReference type="AlphaFoldDB" id="D7BNQ1"/>
<keyword evidence="9" id="KW-0472">Membrane</keyword>
<dbReference type="PANTHER" id="PTHR33909">
    <property type="entry name" value="SEC TRANSLOCON ACCESSORY COMPLEX SUBUNIT YAJC"/>
    <property type="match status" value="1"/>
</dbReference>